<dbReference type="HAMAP" id="MF_01430">
    <property type="entry name" value="OM_assembly_BamA"/>
    <property type="match status" value="1"/>
</dbReference>
<feature type="domain" description="POTRA" evidence="10">
    <location>
        <begin position="91"/>
        <end position="171"/>
    </location>
</feature>
<dbReference type="GO" id="GO:0043165">
    <property type="term" value="P:Gram-negative-bacterium-type cell outer membrane assembly"/>
    <property type="evidence" value="ECO:0007669"/>
    <property type="project" value="UniProtKB-UniRule"/>
</dbReference>
<evidence type="ECO:0000313" key="12">
    <source>
        <dbReference type="Proteomes" id="UP000283087"/>
    </source>
</evidence>
<dbReference type="RefSeq" id="WP_126157504.1">
    <property type="nucleotide sequence ID" value="NZ_RQXW01000003.1"/>
</dbReference>
<dbReference type="InterPro" id="IPR000184">
    <property type="entry name" value="Bac_surfAg_D15"/>
</dbReference>
<dbReference type="Proteomes" id="UP000283087">
    <property type="component" value="Unassembled WGS sequence"/>
</dbReference>
<feature type="signal peptide" evidence="8">
    <location>
        <begin position="1"/>
        <end position="20"/>
    </location>
</feature>
<evidence type="ECO:0000313" key="11">
    <source>
        <dbReference type="EMBL" id="RTE66919.1"/>
    </source>
</evidence>
<dbReference type="OrthoDB" id="9803054at2"/>
<feature type="domain" description="POTRA" evidence="10">
    <location>
        <begin position="23"/>
        <end position="90"/>
    </location>
</feature>
<dbReference type="Pfam" id="PF01103">
    <property type="entry name" value="Omp85"/>
    <property type="match status" value="1"/>
</dbReference>
<keyword evidence="2 8" id="KW-1134">Transmembrane beta strand</keyword>
<comment type="function">
    <text evidence="8">Part of the outer membrane protein assembly complex, which is involved in assembly and insertion of beta-barrel proteins into the outer membrane.</text>
</comment>
<dbReference type="PANTHER" id="PTHR12815:SF23">
    <property type="entry name" value="OUTER MEMBRANE PROTEIN ASSEMBLY FACTOR BAMA"/>
    <property type="match status" value="1"/>
</dbReference>
<evidence type="ECO:0000256" key="1">
    <source>
        <dbReference type="ARBA" id="ARBA00004370"/>
    </source>
</evidence>
<evidence type="ECO:0000259" key="10">
    <source>
        <dbReference type="PROSITE" id="PS51779"/>
    </source>
</evidence>
<feature type="domain" description="POTRA" evidence="10">
    <location>
        <begin position="345"/>
        <end position="419"/>
    </location>
</feature>
<dbReference type="Gene3D" id="2.40.160.50">
    <property type="entry name" value="membrane protein fhac: a member of the omp85/tpsb transporter family"/>
    <property type="match status" value="1"/>
</dbReference>
<dbReference type="InterPro" id="IPR034746">
    <property type="entry name" value="POTRA"/>
</dbReference>
<evidence type="ECO:0000256" key="9">
    <source>
        <dbReference type="NCBIfam" id="TIGR03303"/>
    </source>
</evidence>
<evidence type="ECO:0000256" key="2">
    <source>
        <dbReference type="ARBA" id="ARBA00022452"/>
    </source>
</evidence>
<protein>
    <recommendedName>
        <fullName evidence="8 9">Outer membrane protein assembly factor BamA</fullName>
    </recommendedName>
</protein>
<comment type="subunit">
    <text evidence="8">Part of the Bam complex.</text>
</comment>
<keyword evidence="12" id="KW-1185">Reference proteome</keyword>
<keyword evidence="6 8" id="KW-0472">Membrane</keyword>
<dbReference type="PIRSF" id="PIRSF006076">
    <property type="entry name" value="OM_assembly_OMP85"/>
    <property type="match status" value="1"/>
</dbReference>
<gene>
    <name evidence="8 11" type="primary">bamA</name>
    <name evidence="11" type="ORF">EH243_04800</name>
</gene>
<dbReference type="PANTHER" id="PTHR12815">
    <property type="entry name" value="SORTING AND ASSEMBLY MACHINERY SAMM50 PROTEIN FAMILY MEMBER"/>
    <property type="match status" value="1"/>
</dbReference>
<evidence type="ECO:0000256" key="6">
    <source>
        <dbReference type="ARBA" id="ARBA00023136"/>
    </source>
</evidence>
<comment type="subcellular location">
    <subcellularLocation>
        <location evidence="8">Cell outer membrane</location>
    </subcellularLocation>
    <subcellularLocation>
        <location evidence="1">Membrane</location>
    </subcellularLocation>
</comment>
<dbReference type="Pfam" id="PF07244">
    <property type="entry name" value="POTRA"/>
    <property type="match status" value="5"/>
</dbReference>
<dbReference type="InterPro" id="IPR023707">
    <property type="entry name" value="OM_assembly_BamA"/>
</dbReference>
<organism evidence="11 12">
    <name type="scientific">Amphritea opalescens</name>
    <dbReference type="NCBI Taxonomy" id="2490544"/>
    <lineage>
        <taxon>Bacteria</taxon>
        <taxon>Pseudomonadati</taxon>
        <taxon>Pseudomonadota</taxon>
        <taxon>Gammaproteobacteria</taxon>
        <taxon>Oceanospirillales</taxon>
        <taxon>Oceanospirillaceae</taxon>
        <taxon>Amphritea</taxon>
    </lineage>
</organism>
<comment type="similarity">
    <text evidence="8">Belongs to the BamA family.</text>
</comment>
<keyword evidence="5 8" id="KW-0677">Repeat</keyword>
<feature type="domain" description="POTRA" evidence="10">
    <location>
        <begin position="265"/>
        <end position="342"/>
    </location>
</feature>
<evidence type="ECO:0000256" key="3">
    <source>
        <dbReference type="ARBA" id="ARBA00022692"/>
    </source>
</evidence>
<dbReference type="EMBL" id="RQXW01000003">
    <property type="protein sequence ID" value="RTE66919.1"/>
    <property type="molecule type" value="Genomic_DNA"/>
</dbReference>
<comment type="caution">
    <text evidence="11">The sequence shown here is derived from an EMBL/GenBank/DDBJ whole genome shotgun (WGS) entry which is preliminary data.</text>
</comment>
<sequence precursor="true">MKIRFGLLFSLALCSSVAAAQSFTVDDVRLKGLERVEPGLVLRNLDIDSGQSVDQGDIAEATRRVFRTGYFDDIEIAREGDVLIVNVQERPAISLIRLEGNKVLEDEVLLDGLKENGLREGDVFKRATLDKIRQDLLRLYAGQGRYGADIQVEIEPLTENRVALNIDIKEGKVATIQHINIIGNTVFSDEELKEDFSLKLPGFWDFFSDSDKYAREKLSGDLERLRSYYLDRGYINFSIDSSQVSLSPDKKHVFITVSVTEGEKFSVSGVSVAGDLVVDEQELMDAITVVEGSTFSRREMTASQEALTRKLGDKGYLFANVSPVPQVQDDNTVNLQFFIAPGKLTYVRRVSVKGNTKTADKVARRSMTQVEGGLASSAAIERSKQKIDQTGYFREVNVETKPVPGTDDLVDLEYNVIEDNTGNFVASVGFSQTSGAIFNLSVEQDNFLGSGNSVGFGITQSDTVTEYKFSYVEPYYTVDGVSRGYNIYSRETDYDEDNISNYSTDTFGAGINFGYPMDDYQRLNFGFNYEGVKINTIDDTAPEVLTFIKNEGDKYNIFNVSLGWSDNHLNRKIFATKGYSQSASIEIGIPGSDLSYHKEQYKGRIYFPLSEDGEGLIGSLRGRLAFAGALGDNEYPIFKNYYSGGLSSVRGYDSNSLGPRDSSDDEDPLGGNVAIDMSAELIFPVPFVKDSNSMRTLLFFDAGNVFQTDCLEGSTNCESGIRLDDLRYSAGFGFSWITPIGPISVALAKALNADDDDEERFFEFALGKTF</sequence>
<dbReference type="InterPro" id="IPR039910">
    <property type="entry name" value="D15-like"/>
</dbReference>
<dbReference type="PROSITE" id="PS51779">
    <property type="entry name" value="POTRA"/>
    <property type="match status" value="5"/>
</dbReference>
<dbReference type="GO" id="GO:0051205">
    <property type="term" value="P:protein insertion into membrane"/>
    <property type="evidence" value="ECO:0007669"/>
    <property type="project" value="UniProtKB-UniRule"/>
</dbReference>
<evidence type="ECO:0000256" key="8">
    <source>
        <dbReference type="HAMAP-Rule" id="MF_01430"/>
    </source>
</evidence>
<dbReference type="Gene3D" id="3.10.20.310">
    <property type="entry name" value="membrane protein fhac"/>
    <property type="match status" value="5"/>
</dbReference>
<keyword evidence="4 8" id="KW-0732">Signal</keyword>
<dbReference type="InterPro" id="IPR010827">
    <property type="entry name" value="BamA/TamA_POTRA"/>
</dbReference>
<evidence type="ECO:0000256" key="5">
    <source>
        <dbReference type="ARBA" id="ARBA00022737"/>
    </source>
</evidence>
<evidence type="ECO:0000256" key="4">
    <source>
        <dbReference type="ARBA" id="ARBA00022729"/>
    </source>
</evidence>
<dbReference type="AlphaFoldDB" id="A0A430KTU0"/>
<name>A0A430KTU0_9GAMM</name>
<proteinExistence type="inferred from homology"/>
<evidence type="ECO:0000256" key="7">
    <source>
        <dbReference type="ARBA" id="ARBA00023237"/>
    </source>
</evidence>
<keyword evidence="3 8" id="KW-0812">Transmembrane</keyword>
<feature type="domain" description="POTRA" evidence="10">
    <location>
        <begin position="174"/>
        <end position="262"/>
    </location>
</feature>
<feature type="chain" id="PRO_5019595982" description="Outer membrane protein assembly factor BamA" evidence="8">
    <location>
        <begin position="21"/>
        <end position="770"/>
    </location>
</feature>
<accession>A0A430KTU0</accession>
<dbReference type="GO" id="GO:1990063">
    <property type="term" value="C:Bam protein complex"/>
    <property type="evidence" value="ECO:0007669"/>
    <property type="project" value="TreeGrafter"/>
</dbReference>
<reference evidence="11 12" key="1">
    <citation type="submission" date="2018-11" db="EMBL/GenBank/DDBJ databases">
        <title>The draft genome sequence of Amphritea opalescens ANRC-JH13T.</title>
        <authorList>
            <person name="Fang Z."/>
            <person name="Zhang Y."/>
            <person name="Han X."/>
        </authorList>
    </citation>
    <scope>NUCLEOTIDE SEQUENCE [LARGE SCALE GENOMIC DNA]</scope>
    <source>
        <strain evidence="11 12">ANRC-JH13</strain>
    </source>
</reference>
<dbReference type="NCBIfam" id="TIGR03303">
    <property type="entry name" value="OM_YaeT"/>
    <property type="match status" value="1"/>
</dbReference>
<keyword evidence="7 8" id="KW-0998">Cell outer membrane</keyword>
<dbReference type="FunFam" id="3.10.20.310:FF:000002">
    <property type="entry name" value="Outer membrane protein assembly factor BamA"/>
    <property type="match status" value="1"/>
</dbReference>